<dbReference type="InterPro" id="IPR036737">
    <property type="entry name" value="OmpA-like_sf"/>
</dbReference>
<dbReference type="CDD" id="cd07185">
    <property type="entry name" value="OmpA_C-like"/>
    <property type="match status" value="1"/>
</dbReference>
<gene>
    <name evidence="8" type="ORF">E9232_003162</name>
</gene>
<proteinExistence type="predicted"/>
<evidence type="ECO:0000256" key="2">
    <source>
        <dbReference type="ARBA" id="ARBA00023136"/>
    </source>
</evidence>
<keyword evidence="8" id="KW-0966">Cell projection</keyword>
<dbReference type="InterPro" id="IPR006665">
    <property type="entry name" value="OmpA-like"/>
</dbReference>
<dbReference type="PANTHER" id="PTHR30329">
    <property type="entry name" value="STATOR ELEMENT OF FLAGELLAR MOTOR COMPLEX"/>
    <property type="match status" value="1"/>
</dbReference>
<dbReference type="InterPro" id="IPR006664">
    <property type="entry name" value="OMP_bac"/>
</dbReference>
<keyword evidence="2 4" id="KW-0472">Membrane</keyword>
<evidence type="ECO:0000256" key="5">
    <source>
        <dbReference type="SAM" id="Coils"/>
    </source>
</evidence>
<keyword evidence="9" id="KW-1185">Reference proteome</keyword>
<name>A0ABU1JPT6_9PROT</name>
<evidence type="ECO:0000256" key="6">
    <source>
        <dbReference type="SAM" id="Phobius"/>
    </source>
</evidence>
<dbReference type="InterPro" id="IPR050330">
    <property type="entry name" value="Bact_OuterMem_StrucFunc"/>
</dbReference>
<evidence type="ECO:0000313" key="8">
    <source>
        <dbReference type="EMBL" id="MDR6290636.1"/>
    </source>
</evidence>
<dbReference type="Proteomes" id="UP001262410">
    <property type="component" value="Unassembled WGS sequence"/>
</dbReference>
<reference evidence="8 9" key="1">
    <citation type="submission" date="2023-07" db="EMBL/GenBank/DDBJ databases">
        <title>Sorghum-associated microbial communities from plants grown in Nebraska, USA.</title>
        <authorList>
            <person name="Schachtman D."/>
        </authorList>
    </citation>
    <scope>NUCLEOTIDE SEQUENCE [LARGE SCALE GENOMIC DNA]</scope>
    <source>
        <strain evidence="8 9">584</strain>
    </source>
</reference>
<comment type="subcellular location">
    <subcellularLocation>
        <location evidence="1">Cell outer membrane</location>
    </subcellularLocation>
</comment>
<dbReference type="PANTHER" id="PTHR30329:SF21">
    <property type="entry name" value="LIPOPROTEIN YIAD-RELATED"/>
    <property type="match status" value="1"/>
</dbReference>
<keyword evidence="6" id="KW-0812">Transmembrane</keyword>
<feature type="domain" description="OmpA-like" evidence="7">
    <location>
        <begin position="182"/>
        <end position="329"/>
    </location>
</feature>
<keyword evidence="8" id="KW-0969">Cilium</keyword>
<evidence type="ECO:0000256" key="1">
    <source>
        <dbReference type="ARBA" id="ARBA00004442"/>
    </source>
</evidence>
<comment type="caution">
    <text evidence="8">The sequence shown here is derived from an EMBL/GenBank/DDBJ whole genome shotgun (WGS) entry which is preliminary data.</text>
</comment>
<keyword evidence="6" id="KW-1133">Transmembrane helix</keyword>
<keyword evidence="3" id="KW-0998">Cell outer membrane</keyword>
<dbReference type="Gene3D" id="3.30.1330.60">
    <property type="entry name" value="OmpA-like domain"/>
    <property type="match status" value="1"/>
</dbReference>
<dbReference type="PROSITE" id="PS51123">
    <property type="entry name" value="OMPA_2"/>
    <property type="match status" value="1"/>
</dbReference>
<feature type="coiled-coil region" evidence="5">
    <location>
        <begin position="86"/>
        <end position="145"/>
    </location>
</feature>
<dbReference type="Pfam" id="PF00691">
    <property type="entry name" value="OmpA"/>
    <property type="match status" value="1"/>
</dbReference>
<keyword evidence="8" id="KW-0282">Flagellum</keyword>
<dbReference type="EMBL" id="JAVDPW010000005">
    <property type="protein sequence ID" value="MDR6290636.1"/>
    <property type="molecule type" value="Genomic_DNA"/>
</dbReference>
<evidence type="ECO:0000256" key="3">
    <source>
        <dbReference type="ARBA" id="ARBA00023237"/>
    </source>
</evidence>
<evidence type="ECO:0000313" key="9">
    <source>
        <dbReference type="Proteomes" id="UP001262410"/>
    </source>
</evidence>
<organism evidence="8 9">
    <name type="scientific">Inquilinus ginsengisoli</name>
    <dbReference type="NCBI Taxonomy" id="363840"/>
    <lineage>
        <taxon>Bacteria</taxon>
        <taxon>Pseudomonadati</taxon>
        <taxon>Pseudomonadota</taxon>
        <taxon>Alphaproteobacteria</taxon>
        <taxon>Rhodospirillales</taxon>
        <taxon>Rhodospirillaceae</taxon>
        <taxon>Inquilinus</taxon>
    </lineage>
</organism>
<evidence type="ECO:0000259" key="7">
    <source>
        <dbReference type="PROSITE" id="PS51123"/>
    </source>
</evidence>
<sequence length="356" mass="40317">MRTTRRARRAEEEEESAFISMTDMTVSFLFIIMILLAFFATQIAPKNSVPQERYDRVAGDLADRDRQVLDLLGQIEQERARRGWTKASEEAERKQLLARISELEARVRIDDPSPTLPMGDLWLQVRQQREENDRLLRLLAAQEVNPIERYNFRSAELRGRMLDRIQKRIQAADMSIDVSISRNGDALEFKGDGLFGSGSDVPSLPGRRKMEMIAGILNEELRCFSFGDRTQLSAACNPAVALIDALQIEGHTDNTGTDVLNMDLSSRRGTSVYSIMVTASPDLLGFHNLKDQPILSVAGYGKGRPIRDNESDQSRDANRRIDLRFIMFAPAEEQYIPQRIEDLPRLQRLLLAGPAP</sequence>
<accession>A0ABU1JPT6</accession>
<dbReference type="RefSeq" id="WP_309795193.1">
    <property type="nucleotide sequence ID" value="NZ_JAVDPW010000005.1"/>
</dbReference>
<protein>
    <submittedName>
        <fullName evidence="8">Flagellar motor protein MotB</fullName>
    </submittedName>
</protein>
<keyword evidence="5" id="KW-0175">Coiled coil</keyword>
<dbReference type="SUPFAM" id="SSF103088">
    <property type="entry name" value="OmpA-like"/>
    <property type="match status" value="1"/>
</dbReference>
<dbReference type="PRINTS" id="PR01021">
    <property type="entry name" value="OMPADOMAIN"/>
</dbReference>
<evidence type="ECO:0000256" key="4">
    <source>
        <dbReference type="PROSITE-ProRule" id="PRU00473"/>
    </source>
</evidence>
<feature type="transmembrane region" description="Helical" evidence="6">
    <location>
        <begin position="21"/>
        <end position="40"/>
    </location>
</feature>